<proteinExistence type="predicted"/>
<evidence type="ECO:0000313" key="1">
    <source>
        <dbReference type="EMBL" id="KZV46117.1"/>
    </source>
</evidence>
<name>A0A2Z7CJJ9_9LAMI</name>
<accession>A0A2Z7CJJ9</accession>
<reference evidence="1 2" key="1">
    <citation type="journal article" date="2015" name="Proc. Natl. Acad. Sci. U.S.A.">
        <title>The resurrection genome of Boea hygrometrica: A blueprint for survival of dehydration.</title>
        <authorList>
            <person name="Xiao L."/>
            <person name="Yang G."/>
            <person name="Zhang L."/>
            <person name="Yang X."/>
            <person name="Zhao S."/>
            <person name="Ji Z."/>
            <person name="Zhou Q."/>
            <person name="Hu M."/>
            <person name="Wang Y."/>
            <person name="Chen M."/>
            <person name="Xu Y."/>
            <person name="Jin H."/>
            <person name="Xiao X."/>
            <person name="Hu G."/>
            <person name="Bao F."/>
            <person name="Hu Y."/>
            <person name="Wan P."/>
            <person name="Li L."/>
            <person name="Deng X."/>
            <person name="Kuang T."/>
            <person name="Xiang C."/>
            <person name="Zhu J.K."/>
            <person name="Oliver M.J."/>
            <person name="He Y."/>
        </authorList>
    </citation>
    <scope>NUCLEOTIDE SEQUENCE [LARGE SCALE GENOMIC DNA]</scope>
    <source>
        <strain evidence="2">cv. XS01</strain>
    </source>
</reference>
<dbReference type="AlphaFoldDB" id="A0A2Z7CJJ9"/>
<protein>
    <submittedName>
        <fullName evidence="1">Uncharacterized protein</fullName>
    </submittedName>
</protein>
<dbReference type="Proteomes" id="UP000250235">
    <property type="component" value="Unassembled WGS sequence"/>
</dbReference>
<keyword evidence="2" id="KW-1185">Reference proteome</keyword>
<evidence type="ECO:0000313" key="2">
    <source>
        <dbReference type="Proteomes" id="UP000250235"/>
    </source>
</evidence>
<gene>
    <name evidence="1" type="ORF">F511_12644</name>
</gene>
<sequence length="134" mass="14749">MAGHPRGMVVFSPSFEPLCTHEPRECFVSSESAYLSPSLVHKGGDEFIELSTIASVCTCLVKGHFRPVKWSGYHRTRVFVTTSMCMYEIQERVPPTSSASGWPCGKGCKHDARDVSCLHKSSDASPCVFCSLLM</sequence>
<dbReference type="EMBL" id="KQ995708">
    <property type="protein sequence ID" value="KZV46117.1"/>
    <property type="molecule type" value="Genomic_DNA"/>
</dbReference>
<organism evidence="1 2">
    <name type="scientific">Dorcoceras hygrometricum</name>
    <dbReference type="NCBI Taxonomy" id="472368"/>
    <lineage>
        <taxon>Eukaryota</taxon>
        <taxon>Viridiplantae</taxon>
        <taxon>Streptophyta</taxon>
        <taxon>Embryophyta</taxon>
        <taxon>Tracheophyta</taxon>
        <taxon>Spermatophyta</taxon>
        <taxon>Magnoliopsida</taxon>
        <taxon>eudicotyledons</taxon>
        <taxon>Gunneridae</taxon>
        <taxon>Pentapetalae</taxon>
        <taxon>asterids</taxon>
        <taxon>lamiids</taxon>
        <taxon>Lamiales</taxon>
        <taxon>Gesneriaceae</taxon>
        <taxon>Didymocarpoideae</taxon>
        <taxon>Trichosporeae</taxon>
        <taxon>Loxocarpinae</taxon>
        <taxon>Dorcoceras</taxon>
    </lineage>
</organism>